<evidence type="ECO:0000313" key="1">
    <source>
        <dbReference type="EMBL" id="KAL2517639.1"/>
    </source>
</evidence>
<name>A0ABD1TY29_9LAMI</name>
<proteinExistence type="predicted"/>
<reference evidence="2" key="1">
    <citation type="submission" date="2024-07" db="EMBL/GenBank/DDBJ databases">
        <title>Two chromosome-level genome assemblies of Korean endemic species Abeliophyllum distichum and Forsythia ovata (Oleaceae).</title>
        <authorList>
            <person name="Jang H."/>
        </authorList>
    </citation>
    <scope>NUCLEOTIDE SEQUENCE [LARGE SCALE GENOMIC DNA]</scope>
</reference>
<protein>
    <submittedName>
        <fullName evidence="1">Integrase catalytic domain-containing protein</fullName>
    </submittedName>
</protein>
<gene>
    <name evidence="1" type="ORF">Adt_13886</name>
</gene>
<dbReference type="Proteomes" id="UP001604336">
    <property type="component" value="Unassembled WGS sequence"/>
</dbReference>
<dbReference type="AlphaFoldDB" id="A0ABD1TY29"/>
<sequence>MSFKPSSNIWDSIKLPHGKSVVGYNVVYKIKIRVDGSVERYKARLMAWRFTQEYATRHLIGTLPDKWQDMAEMVYDLLWASVVPFILQEIDYKVFCVELMALWEEARDDALEFSKAERVLLEMRICEDAPSPISDIEK</sequence>
<evidence type="ECO:0000313" key="2">
    <source>
        <dbReference type="Proteomes" id="UP001604336"/>
    </source>
</evidence>
<comment type="caution">
    <text evidence="1">The sequence shown here is derived from an EMBL/GenBank/DDBJ whole genome shotgun (WGS) entry which is preliminary data.</text>
</comment>
<dbReference type="EMBL" id="JBFOLK010000004">
    <property type="protein sequence ID" value="KAL2517639.1"/>
    <property type="molecule type" value="Genomic_DNA"/>
</dbReference>
<organism evidence="1 2">
    <name type="scientific">Abeliophyllum distichum</name>
    <dbReference type="NCBI Taxonomy" id="126358"/>
    <lineage>
        <taxon>Eukaryota</taxon>
        <taxon>Viridiplantae</taxon>
        <taxon>Streptophyta</taxon>
        <taxon>Embryophyta</taxon>
        <taxon>Tracheophyta</taxon>
        <taxon>Spermatophyta</taxon>
        <taxon>Magnoliopsida</taxon>
        <taxon>eudicotyledons</taxon>
        <taxon>Gunneridae</taxon>
        <taxon>Pentapetalae</taxon>
        <taxon>asterids</taxon>
        <taxon>lamiids</taxon>
        <taxon>Lamiales</taxon>
        <taxon>Oleaceae</taxon>
        <taxon>Forsythieae</taxon>
        <taxon>Abeliophyllum</taxon>
    </lineage>
</organism>
<accession>A0ABD1TY29</accession>
<keyword evidence="2" id="KW-1185">Reference proteome</keyword>